<dbReference type="NCBIfam" id="TIGR00710">
    <property type="entry name" value="efflux_Bcr_CflA"/>
    <property type="match status" value="1"/>
</dbReference>
<keyword evidence="7 8" id="KW-0472">Membrane</keyword>
<protein>
    <recommendedName>
        <fullName evidence="8">Bcr/CflA family efflux transporter</fullName>
    </recommendedName>
</protein>
<evidence type="ECO:0000256" key="8">
    <source>
        <dbReference type="RuleBase" id="RU365088"/>
    </source>
</evidence>
<keyword evidence="4" id="KW-1003">Cell membrane</keyword>
<dbReference type="CDD" id="cd17320">
    <property type="entry name" value="MFS_MdfA_MDR_like"/>
    <property type="match status" value="1"/>
</dbReference>
<feature type="transmembrane region" description="Helical" evidence="8">
    <location>
        <begin position="273"/>
        <end position="294"/>
    </location>
</feature>
<dbReference type="InterPro" id="IPR004812">
    <property type="entry name" value="Efflux_drug-R_Bcr/CmlA"/>
</dbReference>
<feature type="transmembrane region" description="Helical" evidence="8">
    <location>
        <begin position="159"/>
        <end position="177"/>
    </location>
</feature>
<feature type="transmembrane region" description="Helical" evidence="8">
    <location>
        <begin position="367"/>
        <end position="386"/>
    </location>
</feature>
<dbReference type="GO" id="GO:0042910">
    <property type="term" value="F:xenobiotic transmembrane transporter activity"/>
    <property type="evidence" value="ECO:0007669"/>
    <property type="project" value="InterPro"/>
</dbReference>
<dbReference type="InterPro" id="IPR011701">
    <property type="entry name" value="MFS"/>
</dbReference>
<feature type="transmembrane region" description="Helical" evidence="8">
    <location>
        <begin position="98"/>
        <end position="118"/>
    </location>
</feature>
<feature type="transmembrane region" description="Helical" evidence="8">
    <location>
        <begin position="198"/>
        <end position="225"/>
    </location>
</feature>
<dbReference type="PROSITE" id="PS50850">
    <property type="entry name" value="MFS"/>
    <property type="match status" value="1"/>
</dbReference>
<feature type="transmembrane region" description="Helical" evidence="8">
    <location>
        <begin position="46"/>
        <end position="63"/>
    </location>
</feature>
<organism evidence="10 11">
    <name type="scientific">Xenorhabdus miraniensis</name>
    <dbReference type="NCBI Taxonomy" id="351674"/>
    <lineage>
        <taxon>Bacteria</taxon>
        <taxon>Pseudomonadati</taxon>
        <taxon>Pseudomonadota</taxon>
        <taxon>Gammaproteobacteria</taxon>
        <taxon>Enterobacterales</taxon>
        <taxon>Morganellaceae</taxon>
        <taxon>Xenorhabdus</taxon>
    </lineage>
</organism>
<dbReference type="GO" id="GO:1990961">
    <property type="term" value="P:xenobiotic detoxification by transmembrane export across the plasma membrane"/>
    <property type="evidence" value="ECO:0007669"/>
    <property type="project" value="InterPro"/>
</dbReference>
<dbReference type="PANTHER" id="PTHR23502:SF132">
    <property type="entry name" value="POLYAMINE TRANSPORTER 2-RELATED"/>
    <property type="match status" value="1"/>
</dbReference>
<feature type="transmembrane region" description="Helical" evidence="8">
    <location>
        <begin position="70"/>
        <end position="86"/>
    </location>
</feature>
<dbReference type="AlphaFoldDB" id="A0A2D0JTY1"/>
<reference evidence="10 11" key="1">
    <citation type="journal article" date="2017" name="Nat. Microbiol.">
        <title>Natural product diversity associated with the nematode symbionts Photorhabdus and Xenorhabdus.</title>
        <authorList>
            <person name="Tobias N.J."/>
            <person name="Wolff H."/>
            <person name="Djahanschiri B."/>
            <person name="Grundmann F."/>
            <person name="Kronenwerth M."/>
            <person name="Shi Y.M."/>
            <person name="Simonyi S."/>
            <person name="Grun P."/>
            <person name="Shapiro-Ilan D."/>
            <person name="Pidot S.J."/>
            <person name="Stinear T.P."/>
            <person name="Ebersberger I."/>
            <person name="Bode H.B."/>
        </authorList>
    </citation>
    <scope>NUCLEOTIDE SEQUENCE [LARGE SCALE GENOMIC DNA]</scope>
    <source>
        <strain evidence="10 11">DSM 17902</strain>
    </source>
</reference>
<feature type="transmembrane region" description="Helical" evidence="8">
    <location>
        <begin position="130"/>
        <end position="153"/>
    </location>
</feature>
<dbReference type="InterPro" id="IPR036259">
    <property type="entry name" value="MFS_trans_sf"/>
</dbReference>
<keyword evidence="11" id="KW-1185">Reference proteome</keyword>
<feature type="transmembrane region" description="Helical" evidence="8">
    <location>
        <begin position="336"/>
        <end position="355"/>
    </location>
</feature>
<comment type="caution">
    <text evidence="10">The sequence shown here is derived from an EMBL/GenBank/DDBJ whole genome shotgun (WGS) entry which is preliminary data.</text>
</comment>
<evidence type="ECO:0000313" key="11">
    <source>
        <dbReference type="Proteomes" id="UP000221980"/>
    </source>
</evidence>
<evidence type="ECO:0000256" key="2">
    <source>
        <dbReference type="ARBA" id="ARBA00006236"/>
    </source>
</evidence>
<proteinExistence type="inferred from homology"/>
<evidence type="ECO:0000256" key="7">
    <source>
        <dbReference type="ARBA" id="ARBA00023136"/>
    </source>
</evidence>
<keyword evidence="6 8" id="KW-1133">Transmembrane helix</keyword>
<dbReference type="SUPFAM" id="SSF103473">
    <property type="entry name" value="MFS general substrate transporter"/>
    <property type="match status" value="1"/>
</dbReference>
<evidence type="ECO:0000256" key="4">
    <source>
        <dbReference type="ARBA" id="ARBA00022475"/>
    </source>
</evidence>
<dbReference type="EMBL" id="NITZ01000004">
    <property type="protein sequence ID" value="PHM49770.1"/>
    <property type="molecule type" value="Genomic_DNA"/>
</dbReference>
<comment type="caution">
    <text evidence="8">Lacks conserved residue(s) required for the propagation of feature annotation.</text>
</comment>
<dbReference type="InterPro" id="IPR020846">
    <property type="entry name" value="MFS_dom"/>
</dbReference>
<accession>A0A2D0JTY1</accession>
<gene>
    <name evidence="10" type="ORF">Xmir_01223</name>
</gene>
<dbReference type="Pfam" id="PF07690">
    <property type="entry name" value="MFS_1"/>
    <property type="match status" value="1"/>
</dbReference>
<keyword evidence="5 8" id="KW-0812">Transmembrane</keyword>
<dbReference type="GO" id="GO:0005886">
    <property type="term" value="C:plasma membrane"/>
    <property type="evidence" value="ECO:0007669"/>
    <property type="project" value="UniProtKB-SubCell"/>
</dbReference>
<dbReference type="Proteomes" id="UP000221980">
    <property type="component" value="Unassembled WGS sequence"/>
</dbReference>
<comment type="subcellular location">
    <subcellularLocation>
        <location evidence="8">Cell inner membrane</location>
        <topology evidence="8">Multi-pass membrane protein</topology>
    </subcellularLocation>
    <subcellularLocation>
        <location evidence="1">Cell membrane</location>
        <topology evidence="1">Multi-pass membrane protein</topology>
    </subcellularLocation>
</comment>
<dbReference type="PANTHER" id="PTHR23502">
    <property type="entry name" value="MAJOR FACILITATOR SUPERFAMILY"/>
    <property type="match status" value="1"/>
</dbReference>
<keyword evidence="8" id="KW-0997">Cell inner membrane</keyword>
<dbReference type="RefSeq" id="WP_099113512.1">
    <property type="nucleotide sequence ID" value="NZ_CAWNQI010000073.1"/>
</dbReference>
<evidence type="ECO:0000256" key="5">
    <source>
        <dbReference type="ARBA" id="ARBA00022692"/>
    </source>
</evidence>
<sequence>MKSKLIIINSCVILVLGLFSIDLYNPALPAIKSALAITNNQAQSLVVYYLFGFAVSQLFYGPLSDKHGRIPVILFSLLFSAVGNYLTSMAESFHTLSLFRLLTGIGAGGCPVISRAILSDTFRDKTELSKSLAIFSMASQVSPAFAPVIGGYITQYLPWKFNFIALAIMMLVGAFFVKMTLPETSPMKSTSNGKITGFQILLSDVNFVIYSVVSAVLFAITIGYFTASPFIFQTQFNLSSSQNGYLFMVYSAGIVIGSLLTKKWLSHSAPEKILRVSLPLLLLFTAAALISVHFTQILSIAFIMIYSFTVGLGCGLSSPLLLGISLHRHPELSGTGSALQGTLKMAGAAIVLWFFTSGHTTTATGLMWGLFVLALICLVLIAFTQYRTPKTKNQHS</sequence>
<dbReference type="OrthoDB" id="9814303at2"/>
<evidence type="ECO:0000256" key="6">
    <source>
        <dbReference type="ARBA" id="ARBA00022989"/>
    </source>
</evidence>
<evidence type="ECO:0000313" key="10">
    <source>
        <dbReference type="EMBL" id="PHM49770.1"/>
    </source>
</evidence>
<name>A0A2D0JTY1_9GAMM</name>
<evidence type="ECO:0000259" key="9">
    <source>
        <dbReference type="PROSITE" id="PS50850"/>
    </source>
</evidence>
<evidence type="ECO:0000256" key="1">
    <source>
        <dbReference type="ARBA" id="ARBA00004651"/>
    </source>
</evidence>
<keyword evidence="3 8" id="KW-0813">Transport</keyword>
<feature type="domain" description="Major facilitator superfamily (MFS) profile" evidence="9">
    <location>
        <begin position="6"/>
        <end position="392"/>
    </location>
</feature>
<evidence type="ECO:0000256" key="3">
    <source>
        <dbReference type="ARBA" id="ARBA00022448"/>
    </source>
</evidence>
<dbReference type="Gene3D" id="1.20.1720.10">
    <property type="entry name" value="Multidrug resistance protein D"/>
    <property type="match status" value="1"/>
</dbReference>
<comment type="similarity">
    <text evidence="2 8">Belongs to the major facilitator superfamily. Bcr/CmlA family.</text>
</comment>
<feature type="transmembrane region" description="Helical" evidence="8">
    <location>
        <begin position="245"/>
        <end position="261"/>
    </location>
</feature>
<feature type="transmembrane region" description="Helical" evidence="8">
    <location>
        <begin position="300"/>
        <end position="324"/>
    </location>
</feature>